<proteinExistence type="predicted"/>
<name>A0A6A2Y1X4_HIBSY</name>
<comment type="caution">
    <text evidence="1">The sequence shown here is derived from an EMBL/GenBank/DDBJ whole genome shotgun (WGS) entry which is preliminary data.</text>
</comment>
<evidence type="ECO:0000313" key="1">
    <source>
        <dbReference type="EMBL" id="KAE8663677.1"/>
    </source>
</evidence>
<accession>A0A6A2Y1X4</accession>
<dbReference type="PANTHER" id="PTHR36067:SF1">
    <property type="entry name" value="EXPRESSED PROTEIN"/>
    <property type="match status" value="1"/>
</dbReference>
<dbReference type="AlphaFoldDB" id="A0A6A2Y1X4"/>
<dbReference type="EMBL" id="VEPZ02001669">
    <property type="protein sequence ID" value="KAE8663677.1"/>
    <property type="molecule type" value="Genomic_DNA"/>
</dbReference>
<dbReference type="PANTHER" id="PTHR36067">
    <property type="entry name" value="EXPRESSED PROTEIN"/>
    <property type="match status" value="1"/>
</dbReference>
<evidence type="ECO:0000313" key="2">
    <source>
        <dbReference type="Proteomes" id="UP000436088"/>
    </source>
</evidence>
<dbReference type="Proteomes" id="UP000436088">
    <property type="component" value="Unassembled WGS sequence"/>
</dbReference>
<keyword evidence="2" id="KW-1185">Reference proteome</keyword>
<sequence>MADIAMLVAEEYERRLKLSRNRAGSDQNRMEIHLLSWVPNMAQKLKTTNLGTQTIELFNSALQPKTQIGAQAFNGAFSA</sequence>
<organism evidence="1 2">
    <name type="scientific">Hibiscus syriacus</name>
    <name type="common">Rose of Sharon</name>
    <dbReference type="NCBI Taxonomy" id="106335"/>
    <lineage>
        <taxon>Eukaryota</taxon>
        <taxon>Viridiplantae</taxon>
        <taxon>Streptophyta</taxon>
        <taxon>Embryophyta</taxon>
        <taxon>Tracheophyta</taxon>
        <taxon>Spermatophyta</taxon>
        <taxon>Magnoliopsida</taxon>
        <taxon>eudicotyledons</taxon>
        <taxon>Gunneridae</taxon>
        <taxon>Pentapetalae</taxon>
        <taxon>rosids</taxon>
        <taxon>malvids</taxon>
        <taxon>Malvales</taxon>
        <taxon>Malvaceae</taxon>
        <taxon>Malvoideae</taxon>
        <taxon>Hibiscus</taxon>
    </lineage>
</organism>
<protein>
    <submittedName>
        <fullName evidence="1">RING/FYVE/PHD zinc finger superfamily protein</fullName>
    </submittedName>
</protein>
<reference evidence="1" key="1">
    <citation type="submission" date="2019-09" db="EMBL/GenBank/DDBJ databases">
        <title>Draft genome information of white flower Hibiscus syriacus.</title>
        <authorList>
            <person name="Kim Y.-M."/>
        </authorList>
    </citation>
    <scope>NUCLEOTIDE SEQUENCE [LARGE SCALE GENOMIC DNA]</scope>
    <source>
        <strain evidence="1">YM2019G1</strain>
    </source>
</reference>
<gene>
    <name evidence="1" type="ORF">F3Y22_tig00112925pilonHSYRG00193</name>
</gene>